<proteinExistence type="predicted"/>
<keyword evidence="1" id="KW-0472">Membrane</keyword>
<dbReference type="AlphaFoldDB" id="A0A1J5PMM3"/>
<organism evidence="2">
    <name type="scientific">mine drainage metagenome</name>
    <dbReference type="NCBI Taxonomy" id="410659"/>
    <lineage>
        <taxon>unclassified sequences</taxon>
        <taxon>metagenomes</taxon>
        <taxon>ecological metagenomes</taxon>
    </lineage>
</organism>
<reference evidence="2" key="1">
    <citation type="submission" date="2016-10" db="EMBL/GenBank/DDBJ databases">
        <title>Sequence of Gallionella enrichment culture.</title>
        <authorList>
            <person name="Poehlein A."/>
            <person name="Muehling M."/>
            <person name="Daniel R."/>
        </authorList>
    </citation>
    <scope>NUCLEOTIDE SEQUENCE</scope>
</reference>
<comment type="caution">
    <text evidence="2">The sequence shown here is derived from an EMBL/GenBank/DDBJ whole genome shotgun (WGS) entry which is preliminary data.</text>
</comment>
<sequence length="116" mass="12172">MPQLRSLPTQKAKPVTFVVILSAMLVLGSVVLLLINTLMAQDAFVLHNLQQQVSTLTDQEQAITALTAHESSPGTLASKAIGLGMVEGGTPVFLDLNTGKVVGLAQKLPNSALAIR</sequence>
<protein>
    <submittedName>
        <fullName evidence="2">Uncharacterized protein</fullName>
    </submittedName>
</protein>
<gene>
    <name evidence="2" type="ORF">GALL_495580</name>
</gene>
<keyword evidence="1" id="KW-0812">Transmembrane</keyword>
<name>A0A1J5PMM3_9ZZZZ</name>
<evidence type="ECO:0000256" key="1">
    <source>
        <dbReference type="SAM" id="Phobius"/>
    </source>
</evidence>
<feature type="transmembrane region" description="Helical" evidence="1">
    <location>
        <begin position="15"/>
        <end position="35"/>
    </location>
</feature>
<dbReference type="EMBL" id="MLJW01005069">
    <property type="protein sequence ID" value="OIQ68844.1"/>
    <property type="molecule type" value="Genomic_DNA"/>
</dbReference>
<evidence type="ECO:0000313" key="2">
    <source>
        <dbReference type="EMBL" id="OIQ68844.1"/>
    </source>
</evidence>
<accession>A0A1J5PMM3</accession>
<keyword evidence="1" id="KW-1133">Transmembrane helix</keyword>